<proteinExistence type="inferred from homology"/>
<feature type="domain" description="Ionotropic glutamate receptor C-terminal" evidence="5">
    <location>
        <begin position="31"/>
        <end position="252"/>
    </location>
</feature>
<name>A0ABY7HTN0_9GAMM</name>
<evidence type="ECO:0000259" key="4">
    <source>
        <dbReference type="SMART" id="SM00062"/>
    </source>
</evidence>
<accession>A0ABY7HTN0</accession>
<gene>
    <name evidence="6" type="ORF">O1V66_07045</name>
</gene>
<evidence type="ECO:0000256" key="1">
    <source>
        <dbReference type="ARBA" id="ARBA00010333"/>
    </source>
</evidence>
<evidence type="ECO:0000256" key="2">
    <source>
        <dbReference type="ARBA" id="ARBA00022729"/>
    </source>
</evidence>
<dbReference type="PANTHER" id="PTHR35936:SF19">
    <property type="entry name" value="AMINO-ACID-BINDING PROTEIN YXEM-RELATED"/>
    <property type="match status" value="1"/>
</dbReference>
<dbReference type="SUPFAM" id="SSF53850">
    <property type="entry name" value="Periplasmic binding protein-like II"/>
    <property type="match status" value="1"/>
</dbReference>
<organism evidence="6 7">
    <name type="scientific">Rouxiella chamberiensis</name>
    <dbReference type="NCBI Taxonomy" id="1513468"/>
    <lineage>
        <taxon>Bacteria</taxon>
        <taxon>Pseudomonadati</taxon>
        <taxon>Pseudomonadota</taxon>
        <taxon>Gammaproteobacteria</taxon>
        <taxon>Enterobacterales</taxon>
        <taxon>Yersiniaceae</taxon>
        <taxon>Rouxiella</taxon>
    </lineage>
</organism>
<feature type="chain" id="PRO_5047116081" evidence="3">
    <location>
        <begin position="24"/>
        <end position="267"/>
    </location>
</feature>
<dbReference type="InterPro" id="IPR001638">
    <property type="entry name" value="Solute-binding_3/MltF_N"/>
</dbReference>
<dbReference type="InterPro" id="IPR001320">
    <property type="entry name" value="Iontro_rcpt_C"/>
</dbReference>
<dbReference type="SMART" id="SM00062">
    <property type="entry name" value="PBPb"/>
    <property type="match status" value="1"/>
</dbReference>
<reference evidence="6" key="1">
    <citation type="submission" date="2022-12" db="EMBL/GenBank/DDBJ databases">
        <title>Complete genome sequence of an Australian strain of Rouxiella badensis DAR84756 and resolution of the R. badensis DSM100043 and R. chamberiensis DSM28324 genomes.</title>
        <authorList>
            <person name="Paul S."/>
            <person name="Anderson P.J."/>
            <person name="Maynard G."/>
            <person name="Dyall-Smith M."/>
            <person name="Kudinha T."/>
        </authorList>
    </citation>
    <scope>NUCLEOTIDE SEQUENCE</scope>
    <source>
        <strain evidence="6">DSM 28324</strain>
    </source>
</reference>
<dbReference type="SMART" id="SM00079">
    <property type="entry name" value="PBPe"/>
    <property type="match status" value="1"/>
</dbReference>
<comment type="similarity">
    <text evidence="1">Belongs to the bacterial solute-binding protein 3 family.</text>
</comment>
<feature type="domain" description="Solute-binding protein family 3/N-terminal" evidence="4">
    <location>
        <begin position="31"/>
        <end position="253"/>
    </location>
</feature>
<sequence>MTRFNLALVACSILLLNACDKPAAQTDDTPVLRVGVTPDGYPHFFTDKGEIKGFSVDILNAMAEKMHYKVQWVTSDWVGALGSLETGKVDTVGNFADTPERRKKYGFTTPYYYSAAQLAVSINNTSIHGLEDMKGKTVAASLGSNFANTLKENDPQNQIKLVRFEGEDLIYNAVAQGKVDAFVSGQVILLGQIKHKHLPLKVVGQPFGVKPVALPFRKDARGEDLRKKADLALQQLREDGTLKKISEKWFEYDLSTDPEAQIPTRGQ</sequence>
<evidence type="ECO:0000256" key="3">
    <source>
        <dbReference type="SAM" id="SignalP"/>
    </source>
</evidence>
<dbReference type="Proteomes" id="UP001164712">
    <property type="component" value="Chromosome"/>
</dbReference>
<keyword evidence="7" id="KW-1185">Reference proteome</keyword>
<keyword evidence="2 3" id="KW-0732">Signal</keyword>
<dbReference type="RefSeq" id="WP_072045081.1">
    <property type="nucleotide sequence ID" value="NZ_CP114058.1"/>
</dbReference>
<dbReference type="Gene3D" id="3.40.190.10">
    <property type="entry name" value="Periplasmic binding protein-like II"/>
    <property type="match status" value="2"/>
</dbReference>
<evidence type="ECO:0000313" key="6">
    <source>
        <dbReference type="EMBL" id="WAT02357.1"/>
    </source>
</evidence>
<feature type="signal peptide" evidence="3">
    <location>
        <begin position="1"/>
        <end position="23"/>
    </location>
</feature>
<protein>
    <submittedName>
        <fullName evidence="6">Transporter substrate-binding domain-containing protein</fullName>
    </submittedName>
</protein>
<dbReference type="Pfam" id="PF00497">
    <property type="entry name" value="SBP_bac_3"/>
    <property type="match status" value="1"/>
</dbReference>
<dbReference type="EMBL" id="CP114058">
    <property type="protein sequence ID" value="WAT02357.1"/>
    <property type="molecule type" value="Genomic_DNA"/>
</dbReference>
<evidence type="ECO:0000313" key="7">
    <source>
        <dbReference type="Proteomes" id="UP001164712"/>
    </source>
</evidence>
<dbReference type="PANTHER" id="PTHR35936">
    <property type="entry name" value="MEMBRANE-BOUND LYTIC MUREIN TRANSGLYCOSYLASE F"/>
    <property type="match status" value="1"/>
</dbReference>
<evidence type="ECO:0000259" key="5">
    <source>
        <dbReference type="SMART" id="SM00079"/>
    </source>
</evidence>